<keyword evidence="2" id="KW-1185">Reference proteome</keyword>
<organism evidence="1 2">
    <name type="scientific">Dyadobacter sandarakinus</name>
    <dbReference type="NCBI Taxonomy" id="2747268"/>
    <lineage>
        <taxon>Bacteria</taxon>
        <taxon>Pseudomonadati</taxon>
        <taxon>Bacteroidota</taxon>
        <taxon>Cytophagia</taxon>
        <taxon>Cytophagales</taxon>
        <taxon>Spirosomataceae</taxon>
        <taxon>Dyadobacter</taxon>
    </lineage>
</organism>
<protein>
    <recommendedName>
        <fullName evidence="3">Phage tail tube protein</fullName>
    </recommendedName>
</protein>
<reference evidence="1 2" key="1">
    <citation type="submission" date="2020-06" db="EMBL/GenBank/DDBJ databases">
        <title>Dyadobacter sandarakinus sp. nov., isolated from the soil of the Arctic Yellow River Station.</title>
        <authorList>
            <person name="Zhang Y."/>
            <person name="Peng F."/>
        </authorList>
    </citation>
    <scope>NUCLEOTIDE SEQUENCE [LARGE SCALE GENOMIC DNA]</scope>
    <source>
        <strain evidence="1 2">Q3-56</strain>
    </source>
</reference>
<evidence type="ECO:0000313" key="2">
    <source>
        <dbReference type="Proteomes" id="UP000612680"/>
    </source>
</evidence>
<accession>A0ABX7I0Y6</accession>
<dbReference type="RefSeq" id="WP_204660477.1">
    <property type="nucleotide sequence ID" value="NZ_CP056775.1"/>
</dbReference>
<evidence type="ECO:0008006" key="3">
    <source>
        <dbReference type="Google" id="ProtNLM"/>
    </source>
</evidence>
<name>A0ABX7I0Y6_9BACT</name>
<dbReference type="Proteomes" id="UP000612680">
    <property type="component" value="Chromosome"/>
</dbReference>
<dbReference type="EMBL" id="CP056775">
    <property type="protein sequence ID" value="QRQ99716.1"/>
    <property type="molecule type" value="Genomic_DNA"/>
</dbReference>
<proteinExistence type="predicted"/>
<sequence length="153" mass="16319">MADARTVELVSGIETTLAVDKAGGETPVYLIVGCATDISMSGETELITAKCYSGTEVAPSGDDPAYTFTINGLVKEYNATNDPNNVSANDLEDWFLAKTLKKFRYARPKIGDRVRSFDGFVTSFSESGTVDGSQTYSATVTPLKKPVITSVVA</sequence>
<gene>
    <name evidence="1" type="ORF">HWI92_01690</name>
</gene>
<dbReference type="Gene3D" id="4.10.410.40">
    <property type="match status" value="1"/>
</dbReference>
<evidence type="ECO:0000313" key="1">
    <source>
        <dbReference type="EMBL" id="QRQ99716.1"/>
    </source>
</evidence>